<sequence>MPPLSNSTNTYESKSLRSKFDMKHDVKIDHEDPLRNVSRRLNMTLKDFEIGKKLGKGKLGKVYCVKHIKTGFICALKVMNKQDLIKFKLERNLRREIELQMNLNHPNIIKLFGYFYDKKNIYLIIEFSIKGELYCHLKLQKRFNNSIASYYIYQLTNALVYLHSKHIVHRDIKPENILLDLNHTIKLSDFGWSILINDNDKRKTMCGTLDYLPPEMVENKHHDASVDIWAIGVLIYEFLTGKPPFEHYDKNITFKKIASVDLKFPSFVNDDAKDLVTKLLQKNPNERLSLHDVLNHPWLVNNKKSWPV</sequence>
<reference evidence="1" key="1">
    <citation type="submission" date="2022-06" db="EMBL/GenBank/DDBJ databases">
        <authorList>
            <person name="Legras J.-L."/>
            <person name="Devillers H."/>
            <person name="Grondin C."/>
        </authorList>
    </citation>
    <scope>NUCLEOTIDE SEQUENCE</scope>
    <source>
        <strain evidence="1">CLIB 1444</strain>
    </source>
</reference>
<accession>A0ACA9Y0G4</accession>
<gene>
    <name evidence="1" type="ORF">CLIB1444_01S05292</name>
</gene>
<keyword evidence="1" id="KW-0808">Transferase</keyword>
<proteinExistence type="predicted"/>
<protein>
    <submittedName>
        <fullName evidence="1">Spindle assembly checkpoint kinase</fullName>
    </submittedName>
</protein>
<dbReference type="EMBL" id="CALSDN010000001">
    <property type="protein sequence ID" value="CAH6718373.1"/>
    <property type="molecule type" value="Genomic_DNA"/>
</dbReference>
<comment type="caution">
    <text evidence="1">The sequence shown here is derived from an EMBL/GenBank/DDBJ whole genome shotgun (WGS) entry which is preliminary data.</text>
</comment>
<organism evidence="1 2">
    <name type="scientific">[Candida] jaroonii</name>
    <dbReference type="NCBI Taxonomy" id="467808"/>
    <lineage>
        <taxon>Eukaryota</taxon>
        <taxon>Fungi</taxon>
        <taxon>Dikarya</taxon>
        <taxon>Ascomycota</taxon>
        <taxon>Saccharomycotina</taxon>
        <taxon>Pichiomycetes</taxon>
        <taxon>Debaryomycetaceae</taxon>
        <taxon>Yamadazyma</taxon>
    </lineage>
</organism>
<evidence type="ECO:0000313" key="1">
    <source>
        <dbReference type="EMBL" id="CAH6718373.1"/>
    </source>
</evidence>
<name>A0ACA9Y0G4_9ASCO</name>
<evidence type="ECO:0000313" key="2">
    <source>
        <dbReference type="Proteomes" id="UP001152531"/>
    </source>
</evidence>
<keyword evidence="2" id="KW-1185">Reference proteome</keyword>
<dbReference type="Proteomes" id="UP001152531">
    <property type="component" value="Unassembled WGS sequence"/>
</dbReference>
<keyword evidence="1" id="KW-0418">Kinase</keyword>